<feature type="transmembrane region" description="Helical" evidence="7">
    <location>
        <begin position="12"/>
        <end position="32"/>
    </location>
</feature>
<protein>
    <recommendedName>
        <fullName evidence="8">ABC transmembrane type-1 domain-containing protein</fullName>
    </recommendedName>
</protein>
<evidence type="ECO:0000256" key="1">
    <source>
        <dbReference type="ARBA" id="ARBA00004651"/>
    </source>
</evidence>
<accession>U7V9P6</accession>
<evidence type="ECO:0000256" key="7">
    <source>
        <dbReference type="RuleBase" id="RU363032"/>
    </source>
</evidence>
<dbReference type="SUPFAM" id="SSF161098">
    <property type="entry name" value="MetI-like"/>
    <property type="match status" value="1"/>
</dbReference>
<dbReference type="STRING" id="1319815.HMPREF0202_01850"/>
<reference evidence="9 10" key="1">
    <citation type="submission" date="2013-08" db="EMBL/GenBank/DDBJ databases">
        <authorList>
            <person name="Weinstock G."/>
            <person name="Sodergren E."/>
            <person name="Wylie T."/>
            <person name="Fulton L."/>
            <person name="Fulton R."/>
            <person name="Fronick C."/>
            <person name="O'Laughlin M."/>
            <person name="Godfrey J."/>
            <person name="Miner T."/>
            <person name="Herter B."/>
            <person name="Appelbaum E."/>
            <person name="Cordes M."/>
            <person name="Lek S."/>
            <person name="Wollam A."/>
            <person name="Pepin K.H."/>
            <person name="Palsikar V.B."/>
            <person name="Mitreva M."/>
            <person name="Wilson R.K."/>
        </authorList>
    </citation>
    <scope>NUCLEOTIDE SEQUENCE [LARGE SCALE GENOMIC DNA]</scope>
    <source>
        <strain evidence="9 10">ATCC BAA-474</strain>
    </source>
</reference>
<dbReference type="RefSeq" id="WP_023051386.1">
    <property type="nucleotide sequence ID" value="NZ_CP173070.2"/>
</dbReference>
<evidence type="ECO:0000259" key="8">
    <source>
        <dbReference type="PROSITE" id="PS50928"/>
    </source>
</evidence>
<dbReference type="PANTHER" id="PTHR30193">
    <property type="entry name" value="ABC TRANSPORTER PERMEASE PROTEIN"/>
    <property type="match status" value="1"/>
</dbReference>
<feature type="transmembrane region" description="Helical" evidence="7">
    <location>
        <begin position="153"/>
        <end position="177"/>
    </location>
</feature>
<evidence type="ECO:0000256" key="4">
    <source>
        <dbReference type="ARBA" id="ARBA00022692"/>
    </source>
</evidence>
<feature type="transmembrane region" description="Helical" evidence="7">
    <location>
        <begin position="105"/>
        <end position="126"/>
    </location>
</feature>
<evidence type="ECO:0000256" key="2">
    <source>
        <dbReference type="ARBA" id="ARBA00022448"/>
    </source>
</evidence>
<feature type="domain" description="ABC transmembrane type-1" evidence="8">
    <location>
        <begin position="67"/>
        <end position="282"/>
    </location>
</feature>
<dbReference type="GO" id="GO:0005886">
    <property type="term" value="C:plasma membrane"/>
    <property type="evidence" value="ECO:0007669"/>
    <property type="project" value="UniProtKB-SubCell"/>
</dbReference>
<dbReference type="eggNOG" id="COG1175">
    <property type="taxonomic scope" value="Bacteria"/>
</dbReference>
<dbReference type="HOGENOM" id="CLU_016047_0_2_0"/>
<dbReference type="Proteomes" id="UP000017081">
    <property type="component" value="Unassembled WGS sequence"/>
</dbReference>
<dbReference type="EMBL" id="AXZF01000073">
    <property type="protein sequence ID" value="ERT68245.1"/>
    <property type="molecule type" value="Genomic_DNA"/>
</dbReference>
<keyword evidence="10" id="KW-1185">Reference proteome</keyword>
<dbReference type="InterPro" id="IPR051393">
    <property type="entry name" value="ABC_transporter_permease"/>
</dbReference>
<sequence>MNIKNRENKIGWNMLIVLLILWGLFTVIPVIWSFGLTFFSYRGNLSKFVGIGNYISIFSDKLFLKAFSNTLFYLIIQVPIMLLLAMVIAALLNNSSLKGRGIYRTIIFLPCVTSLITYSVLFKMMLAPDGIVNKILINLHIIGEPTNWLGDPFWAKIVVIFALVWRWTGYNMIFYLAAMQNIPGEIYEAATVDGASKFKQFFSITIPLMKPIIIFTSITSTIGTLQLFDETMVLTKGGPGDATITLSQLVYKTLFEYSPNQGYASTIAVFIVLAAVLLALLQFKITKEESNEN</sequence>
<dbReference type="Pfam" id="PF00528">
    <property type="entry name" value="BPD_transp_1"/>
    <property type="match status" value="1"/>
</dbReference>
<keyword evidence="3" id="KW-1003">Cell membrane</keyword>
<dbReference type="AlphaFoldDB" id="U7V9P6"/>
<evidence type="ECO:0000313" key="10">
    <source>
        <dbReference type="Proteomes" id="UP000017081"/>
    </source>
</evidence>
<dbReference type="PROSITE" id="PS50928">
    <property type="entry name" value="ABC_TM1"/>
    <property type="match status" value="1"/>
</dbReference>
<dbReference type="PATRIC" id="fig|1319815.3.peg.1786"/>
<organism evidence="9 10">
    <name type="scientific">Cetobacterium somerae ATCC BAA-474</name>
    <dbReference type="NCBI Taxonomy" id="1319815"/>
    <lineage>
        <taxon>Bacteria</taxon>
        <taxon>Fusobacteriati</taxon>
        <taxon>Fusobacteriota</taxon>
        <taxon>Fusobacteriia</taxon>
        <taxon>Fusobacteriales</taxon>
        <taxon>Fusobacteriaceae</taxon>
        <taxon>Cetobacterium</taxon>
    </lineage>
</organism>
<dbReference type="PANTHER" id="PTHR30193:SF37">
    <property type="entry name" value="INNER MEMBRANE ABC TRANSPORTER PERMEASE PROTEIN YCJO"/>
    <property type="match status" value="1"/>
</dbReference>
<comment type="subcellular location">
    <subcellularLocation>
        <location evidence="1 7">Cell membrane</location>
        <topology evidence="1 7">Multi-pass membrane protein</topology>
    </subcellularLocation>
</comment>
<keyword evidence="4 7" id="KW-0812">Transmembrane</keyword>
<proteinExistence type="inferred from homology"/>
<dbReference type="CDD" id="cd06261">
    <property type="entry name" value="TM_PBP2"/>
    <property type="match status" value="1"/>
</dbReference>
<feature type="transmembrane region" description="Helical" evidence="7">
    <location>
        <begin position="262"/>
        <end position="281"/>
    </location>
</feature>
<keyword evidence="2 7" id="KW-0813">Transport</keyword>
<feature type="transmembrane region" description="Helical" evidence="7">
    <location>
        <begin position="208"/>
        <end position="228"/>
    </location>
</feature>
<keyword evidence="5 7" id="KW-1133">Transmembrane helix</keyword>
<dbReference type="Gene3D" id="1.10.3720.10">
    <property type="entry name" value="MetI-like"/>
    <property type="match status" value="1"/>
</dbReference>
<evidence type="ECO:0000313" key="9">
    <source>
        <dbReference type="EMBL" id="ERT68245.1"/>
    </source>
</evidence>
<comment type="caution">
    <text evidence="9">The sequence shown here is derived from an EMBL/GenBank/DDBJ whole genome shotgun (WGS) entry which is preliminary data.</text>
</comment>
<dbReference type="GO" id="GO:0055085">
    <property type="term" value="P:transmembrane transport"/>
    <property type="evidence" value="ECO:0007669"/>
    <property type="project" value="InterPro"/>
</dbReference>
<comment type="similarity">
    <text evidence="7">Belongs to the binding-protein-dependent transport system permease family.</text>
</comment>
<evidence type="ECO:0000256" key="5">
    <source>
        <dbReference type="ARBA" id="ARBA00022989"/>
    </source>
</evidence>
<gene>
    <name evidence="9" type="ORF">HMPREF0202_01850</name>
</gene>
<evidence type="ECO:0000256" key="3">
    <source>
        <dbReference type="ARBA" id="ARBA00022475"/>
    </source>
</evidence>
<keyword evidence="6 7" id="KW-0472">Membrane</keyword>
<dbReference type="InterPro" id="IPR000515">
    <property type="entry name" value="MetI-like"/>
</dbReference>
<evidence type="ECO:0000256" key="6">
    <source>
        <dbReference type="ARBA" id="ARBA00023136"/>
    </source>
</evidence>
<name>U7V9P6_9FUSO</name>
<feature type="transmembrane region" description="Helical" evidence="7">
    <location>
        <begin position="71"/>
        <end position="93"/>
    </location>
</feature>
<dbReference type="InterPro" id="IPR035906">
    <property type="entry name" value="MetI-like_sf"/>
</dbReference>